<feature type="chain" id="PRO_5018527795" evidence="2">
    <location>
        <begin position="21"/>
        <end position="321"/>
    </location>
</feature>
<dbReference type="RefSeq" id="WP_128389588.1">
    <property type="nucleotide sequence ID" value="NZ_SBII01000005.1"/>
</dbReference>
<reference evidence="4 5" key="1">
    <citation type="submission" date="2019-01" db="EMBL/GenBank/DDBJ databases">
        <title>Flavobacterium sp. nov.,isolated from freshwater.</title>
        <authorList>
            <person name="Zhang R."/>
            <person name="Du Z.-J."/>
        </authorList>
    </citation>
    <scope>NUCLEOTIDE SEQUENCE [LARGE SCALE GENOMIC DNA]</scope>
    <source>
        <strain evidence="4 5">1E403</strain>
    </source>
</reference>
<proteinExistence type="predicted"/>
<evidence type="ECO:0000256" key="2">
    <source>
        <dbReference type="SAM" id="SignalP"/>
    </source>
</evidence>
<comment type="caution">
    <text evidence="4">The sequence shown here is derived from an EMBL/GenBank/DDBJ whole genome shotgun (WGS) entry which is preliminary data.</text>
</comment>
<accession>A0A3S3QD58</accession>
<dbReference type="EMBL" id="SBII01000005">
    <property type="protein sequence ID" value="RWX00359.1"/>
    <property type="molecule type" value="Genomic_DNA"/>
</dbReference>
<evidence type="ECO:0000313" key="4">
    <source>
        <dbReference type="EMBL" id="RWX00359.1"/>
    </source>
</evidence>
<sequence>MKKQLLVGAFMLASFLTAQAQESYSFETSEGFAIGAIDEQNNWGASLAEMVVAADASATNGANVLVVGTTGAGVPVTTPATPRPGVFSPTFTIAGDIEVSYDIKLSSIGENAASFFAAAQAPTAQKATSNVGFFNDGQVGVVATGNDNTLGYFLAGTGEGTAFVPFQTVANQWYNVRIVHNFSATTPNIEVFIDGVSVFIGDVWGATKVEQLVVTTDNLPGSAKIDNIKVKVAGTAGVNENTLTSLSVYPNPANDVVNVTNAENILVNGITVTDLNGRTVKSSKFDGVANAQINISDLASGVYMMTVSSDKGSMTKKIVKN</sequence>
<feature type="domain" description="Secretion system C-terminal sorting" evidence="3">
    <location>
        <begin position="248"/>
        <end position="319"/>
    </location>
</feature>
<dbReference type="OrthoDB" id="1467680at2"/>
<keyword evidence="5" id="KW-1185">Reference proteome</keyword>
<evidence type="ECO:0000313" key="5">
    <source>
        <dbReference type="Proteomes" id="UP000287527"/>
    </source>
</evidence>
<feature type="signal peptide" evidence="2">
    <location>
        <begin position="1"/>
        <end position="20"/>
    </location>
</feature>
<dbReference type="NCBIfam" id="TIGR04183">
    <property type="entry name" value="Por_Secre_tail"/>
    <property type="match status" value="1"/>
</dbReference>
<dbReference type="Pfam" id="PF18962">
    <property type="entry name" value="Por_Secre_tail"/>
    <property type="match status" value="1"/>
</dbReference>
<dbReference type="AlphaFoldDB" id="A0A3S3QD58"/>
<evidence type="ECO:0000259" key="3">
    <source>
        <dbReference type="Pfam" id="PF18962"/>
    </source>
</evidence>
<name>A0A3S3QD58_9FLAO</name>
<protein>
    <submittedName>
        <fullName evidence="4">T9SS type A sorting domain-containing protein</fullName>
    </submittedName>
</protein>
<keyword evidence="1 2" id="KW-0732">Signal</keyword>
<dbReference type="Proteomes" id="UP000287527">
    <property type="component" value="Unassembled WGS sequence"/>
</dbReference>
<organism evidence="4 5">
    <name type="scientific">Flavobacterium cerinum</name>
    <dbReference type="NCBI Taxonomy" id="2502784"/>
    <lineage>
        <taxon>Bacteria</taxon>
        <taxon>Pseudomonadati</taxon>
        <taxon>Bacteroidota</taxon>
        <taxon>Flavobacteriia</taxon>
        <taxon>Flavobacteriales</taxon>
        <taxon>Flavobacteriaceae</taxon>
        <taxon>Flavobacterium</taxon>
    </lineage>
</organism>
<dbReference type="InterPro" id="IPR026444">
    <property type="entry name" value="Secre_tail"/>
</dbReference>
<evidence type="ECO:0000256" key="1">
    <source>
        <dbReference type="ARBA" id="ARBA00022729"/>
    </source>
</evidence>
<gene>
    <name evidence="4" type="ORF">EPI11_08765</name>
</gene>